<feature type="transmembrane region" description="Helical" evidence="1">
    <location>
        <begin position="205"/>
        <end position="226"/>
    </location>
</feature>
<feature type="transmembrane region" description="Helical" evidence="1">
    <location>
        <begin position="34"/>
        <end position="55"/>
    </location>
</feature>
<dbReference type="AlphaFoldDB" id="A0A936K5V6"/>
<name>A0A936K5V6_9BACT</name>
<feature type="transmembrane region" description="Helical" evidence="1">
    <location>
        <begin position="92"/>
        <end position="112"/>
    </location>
</feature>
<accession>A0A936K5V6</accession>
<evidence type="ECO:0000256" key="1">
    <source>
        <dbReference type="SAM" id="Phobius"/>
    </source>
</evidence>
<gene>
    <name evidence="2" type="ORF">IPN91_06080</name>
</gene>
<keyword evidence="1" id="KW-1133">Transmembrane helix</keyword>
<dbReference type="EMBL" id="JADKCH010000004">
    <property type="protein sequence ID" value="MBK8572209.1"/>
    <property type="molecule type" value="Genomic_DNA"/>
</dbReference>
<keyword evidence="1" id="KW-0472">Membrane</keyword>
<protein>
    <submittedName>
        <fullName evidence="2">Uncharacterized protein</fullName>
    </submittedName>
</protein>
<reference evidence="2 3" key="1">
    <citation type="submission" date="2020-10" db="EMBL/GenBank/DDBJ databases">
        <title>Connecting structure to function with the recovery of over 1000 high-quality activated sludge metagenome-assembled genomes encoding full-length rRNA genes using long-read sequencing.</title>
        <authorList>
            <person name="Singleton C.M."/>
            <person name="Petriglieri F."/>
            <person name="Kristensen J.M."/>
            <person name="Kirkegaard R.H."/>
            <person name="Michaelsen T.Y."/>
            <person name="Andersen M.H."/>
            <person name="Karst S.M."/>
            <person name="Dueholm M.S."/>
            <person name="Nielsen P.H."/>
            <person name="Albertsen M."/>
        </authorList>
    </citation>
    <scope>NUCLEOTIDE SEQUENCE [LARGE SCALE GENOMIC DNA]</scope>
    <source>
        <strain evidence="2">OdNE_18-Q3-R46-58_MAXAC.008</strain>
    </source>
</reference>
<organism evidence="2 3">
    <name type="scientific">Candidatus Geothrix odensensis</name>
    <dbReference type="NCBI Taxonomy" id="2954440"/>
    <lineage>
        <taxon>Bacteria</taxon>
        <taxon>Pseudomonadati</taxon>
        <taxon>Acidobacteriota</taxon>
        <taxon>Holophagae</taxon>
        <taxon>Holophagales</taxon>
        <taxon>Holophagaceae</taxon>
        <taxon>Geothrix</taxon>
    </lineage>
</organism>
<evidence type="ECO:0000313" key="3">
    <source>
        <dbReference type="Proteomes" id="UP000709959"/>
    </source>
</evidence>
<keyword evidence="1" id="KW-0812">Transmembrane</keyword>
<sequence length="332" mass="35914">MARLTRPSSLLWGPFLALGGVALALRLRAPGHPALTWITTSLLALMALRVVALVRDWRRGRIPGTRILLPALLPVEGLGLVLTQASRLALQLRLGTALALELLLLILAVRALRNARSLPGAWPEDRIAAAFEAFVPPRAARLMALELVMLGSAFRFLLGGFREAAPAGFTHHREAALRAILPAVPLMIPGDFLLMKALSTGLAPWLRWLLHGSTVYAVLWLVGLYATLKARPHQIREGCVQLHLGLMKACSFPVALVTSAAPLPEFEDDWARHAYMKGVPKLVAKGNAVLELRLSEPIRVRGLLGPGRPTQRLAVSVDAPSAFLAALDRPCA</sequence>
<proteinExistence type="predicted"/>
<evidence type="ECO:0000313" key="2">
    <source>
        <dbReference type="EMBL" id="MBK8572209.1"/>
    </source>
</evidence>
<comment type="caution">
    <text evidence="2">The sequence shown here is derived from an EMBL/GenBank/DDBJ whole genome shotgun (WGS) entry which is preliminary data.</text>
</comment>
<dbReference type="Proteomes" id="UP000709959">
    <property type="component" value="Unassembled WGS sequence"/>
</dbReference>